<keyword evidence="2" id="KW-1185">Reference proteome</keyword>
<dbReference type="Proteomes" id="UP000238479">
    <property type="component" value="Chromosome 2"/>
</dbReference>
<dbReference type="AlphaFoldDB" id="A0A2P6RWJ6"/>
<sequence>MKPRPLAILSKSQSSLTQISLLVSSTSRRSTTATRQAVARRL</sequence>
<evidence type="ECO:0000313" key="1">
    <source>
        <dbReference type="EMBL" id="PRQ50810.1"/>
    </source>
</evidence>
<name>A0A2P6RWJ6_ROSCH</name>
<accession>A0A2P6RWJ6</accession>
<protein>
    <submittedName>
        <fullName evidence="1">Uncharacterized protein</fullName>
    </submittedName>
</protein>
<proteinExistence type="predicted"/>
<comment type="caution">
    <text evidence="1">The sequence shown here is derived from an EMBL/GenBank/DDBJ whole genome shotgun (WGS) entry which is preliminary data.</text>
</comment>
<reference evidence="1 2" key="1">
    <citation type="journal article" date="2018" name="Nat. Genet.">
        <title>The Rosa genome provides new insights in the design of modern roses.</title>
        <authorList>
            <person name="Bendahmane M."/>
        </authorList>
    </citation>
    <scope>NUCLEOTIDE SEQUENCE [LARGE SCALE GENOMIC DNA]</scope>
    <source>
        <strain evidence="2">cv. Old Blush</strain>
    </source>
</reference>
<evidence type="ECO:0000313" key="2">
    <source>
        <dbReference type="Proteomes" id="UP000238479"/>
    </source>
</evidence>
<dbReference type="EMBL" id="PDCK01000040">
    <property type="protein sequence ID" value="PRQ50810.1"/>
    <property type="molecule type" value="Genomic_DNA"/>
</dbReference>
<organism evidence="1 2">
    <name type="scientific">Rosa chinensis</name>
    <name type="common">China rose</name>
    <dbReference type="NCBI Taxonomy" id="74649"/>
    <lineage>
        <taxon>Eukaryota</taxon>
        <taxon>Viridiplantae</taxon>
        <taxon>Streptophyta</taxon>
        <taxon>Embryophyta</taxon>
        <taxon>Tracheophyta</taxon>
        <taxon>Spermatophyta</taxon>
        <taxon>Magnoliopsida</taxon>
        <taxon>eudicotyledons</taxon>
        <taxon>Gunneridae</taxon>
        <taxon>Pentapetalae</taxon>
        <taxon>rosids</taxon>
        <taxon>fabids</taxon>
        <taxon>Rosales</taxon>
        <taxon>Rosaceae</taxon>
        <taxon>Rosoideae</taxon>
        <taxon>Rosoideae incertae sedis</taxon>
        <taxon>Rosa</taxon>
    </lineage>
</organism>
<dbReference type="Gramene" id="PRQ50810">
    <property type="protein sequence ID" value="PRQ50810"/>
    <property type="gene ID" value="RchiOBHm_Chr2g0137331"/>
</dbReference>
<gene>
    <name evidence="1" type="ORF">RchiOBHm_Chr2g0137331</name>
</gene>